<reference evidence="7" key="2">
    <citation type="submission" date="2025-09" db="UniProtKB">
        <authorList>
            <consortium name="Ensembl"/>
        </authorList>
    </citation>
    <scope>IDENTIFICATION</scope>
</reference>
<dbReference type="InterPro" id="IPR009079">
    <property type="entry name" value="4_helix_cytokine-like_core"/>
</dbReference>
<dbReference type="GO" id="GO:0005125">
    <property type="term" value="F:cytokine activity"/>
    <property type="evidence" value="ECO:0007669"/>
    <property type="project" value="UniProtKB-KW"/>
</dbReference>
<dbReference type="SUPFAM" id="SSF47266">
    <property type="entry name" value="4-helical cytokines"/>
    <property type="match status" value="1"/>
</dbReference>
<evidence type="ECO:0000256" key="1">
    <source>
        <dbReference type="ARBA" id="ARBA00004613"/>
    </source>
</evidence>
<keyword evidence="3" id="KW-0964">Secreted</keyword>
<comment type="subcellular location">
    <subcellularLocation>
        <location evidence="1">Secreted</location>
    </subcellularLocation>
</comment>
<evidence type="ECO:0000256" key="3">
    <source>
        <dbReference type="ARBA" id="ARBA00022525"/>
    </source>
</evidence>
<organism evidence="7 8">
    <name type="scientific">Sander lucioperca</name>
    <name type="common">Pike-perch</name>
    <name type="synonym">Perca lucioperca</name>
    <dbReference type="NCBI Taxonomy" id="283035"/>
    <lineage>
        <taxon>Eukaryota</taxon>
        <taxon>Metazoa</taxon>
        <taxon>Chordata</taxon>
        <taxon>Craniata</taxon>
        <taxon>Vertebrata</taxon>
        <taxon>Euteleostomi</taxon>
        <taxon>Actinopterygii</taxon>
        <taxon>Neopterygii</taxon>
        <taxon>Teleostei</taxon>
        <taxon>Neoteleostei</taxon>
        <taxon>Acanthomorphata</taxon>
        <taxon>Eupercaria</taxon>
        <taxon>Perciformes</taxon>
        <taxon>Percoidei</taxon>
        <taxon>Percidae</taxon>
        <taxon>Luciopercinae</taxon>
        <taxon>Sander</taxon>
    </lineage>
</organism>
<dbReference type="GO" id="GO:0005615">
    <property type="term" value="C:extracellular space"/>
    <property type="evidence" value="ECO:0007669"/>
    <property type="project" value="UniProtKB-KW"/>
</dbReference>
<evidence type="ECO:0000313" key="8">
    <source>
        <dbReference type="Proteomes" id="UP000694568"/>
    </source>
</evidence>
<evidence type="ECO:0000256" key="2">
    <source>
        <dbReference type="ARBA" id="ARBA00022514"/>
    </source>
</evidence>
<evidence type="ECO:0000256" key="5">
    <source>
        <dbReference type="ARBA" id="ARBA00023157"/>
    </source>
</evidence>
<dbReference type="AlphaFoldDB" id="A0A8D0DBX6"/>
<keyword evidence="6" id="KW-0732">Signal</keyword>
<dbReference type="Pfam" id="PF00143">
    <property type="entry name" value="Interferon"/>
    <property type="match status" value="1"/>
</dbReference>
<name>A0A8D0DBX6_SANLU</name>
<sequence>MVTMATLLVLLHLCGIQLMADARPTCSLPGKLVQSAHHLLRDLGGPFPAHCLRYNSNISFPYSAFPAATANHLQCRQTLWVVYESLQEADLMFEDYELPVGEGGVTWDDQKLTKFRHLQTRLQEDGDCLSSVDDSGTLSSYFSNVTAVIQQQDSAACGWMVLRRDLTEVLRSALTLHHGCFTWTNKTTDEHFCRQLN</sequence>
<keyword evidence="4" id="KW-0051">Antiviral defense</keyword>
<dbReference type="Proteomes" id="UP000694568">
    <property type="component" value="Unplaced"/>
</dbReference>
<gene>
    <name evidence="7" type="primary">LOC116035208</name>
</gene>
<dbReference type="GO" id="GO:0005126">
    <property type="term" value="F:cytokine receptor binding"/>
    <property type="evidence" value="ECO:0007669"/>
    <property type="project" value="InterPro"/>
</dbReference>
<feature type="chain" id="PRO_5034702370" evidence="6">
    <location>
        <begin position="23"/>
        <end position="197"/>
    </location>
</feature>
<proteinExistence type="predicted"/>
<feature type="signal peptide" evidence="6">
    <location>
        <begin position="1"/>
        <end position="22"/>
    </location>
</feature>
<accession>A0A8D0DBX6</accession>
<evidence type="ECO:0000256" key="4">
    <source>
        <dbReference type="ARBA" id="ARBA00023118"/>
    </source>
</evidence>
<dbReference type="InterPro" id="IPR000471">
    <property type="entry name" value="Interferon_alpha/beta/delta"/>
</dbReference>
<keyword evidence="2" id="KW-0202">Cytokine</keyword>
<protein>
    <submittedName>
        <fullName evidence="7">Interferon beta-like</fullName>
    </submittedName>
</protein>
<dbReference type="GeneTree" id="ENSGT00940000176891"/>
<dbReference type="Ensembl" id="ENSSLUT00000049560.1">
    <property type="protein sequence ID" value="ENSSLUP00000048105.1"/>
    <property type="gene ID" value="ENSSLUG00000021096.1"/>
</dbReference>
<evidence type="ECO:0000313" key="7">
    <source>
        <dbReference type="Ensembl" id="ENSSLUP00000048105.1"/>
    </source>
</evidence>
<keyword evidence="8" id="KW-1185">Reference proteome</keyword>
<keyword evidence="5" id="KW-1015">Disulfide bond</keyword>
<dbReference type="GO" id="GO:0051607">
    <property type="term" value="P:defense response to virus"/>
    <property type="evidence" value="ECO:0007669"/>
    <property type="project" value="UniProtKB-KW"/>
</dbReference>
<reference evidence="7" key="1">
    <citation type="submission" date="2025-08" db="UniProtKB">
        <authorList>
            <consortium name="Ensembl"/>
        </authorList>
    </citation>
    <scope>IDENTIFICATION</scope>
</reference>
<evidence type="ECO:0000256" key="6">
    <source>
        <dbReference type="SAM" id="SignalP"/>
    </source>
</evidence>
<dbReference type="Gene3D" id="1.20.1250.10">
    <property type="match status" value="1"/>
</dbReference>